<dbReference type="PIR" id="D97347">
    <property type="entry name" value="D97347"/>
</dbReference>
<dbReference type="RefSeq" id="WP_010966907.1">
    <property type="nucleotide sequence ID" value="NC_003030.1"/>
</dbReference>
<dbReference type="AlphaFoldDB" id="Q97D36"/>
<proteinExistence type="predicted"/>
<dbReference type="GO" id="GO:0003677">
    <property type="term" value="F:DNA binding"/>
    <property type="evidence" value="ECO:0007669"/>
    <property type="project" value="UniProtKB-KW"/>
</dbReference>
<evidence type="ECO:0000259" key="1">
    <source>
        <dbReference type="PROSITE" id="PS50943"/>
    </source>
</evidence>
<dbReference type="Pfam" id="PF01381">
    <property type="entry name" value="HTH_3"/>
    <property type="match status" value="1"/>
</dbReference>
<dbReference type="Proteomes" id="UP000000814">
    <property type="component" value="Chromosome"/>
</dbReference>
<dbReference type="InterPro" id="IPR001387">
    <property type="entry name" value="Cro/C1-type_HTH"/>
</dbReference>
<keyword evidence="3" id="KW-1185">Reference proteome</keyword>
<dbReference type="PATRIC" id="fig|272562.8.peg.3834"/>
<gene>
    <name evidence="2" type="ordered locus">CA_C3645</name>
</gene>
<protein>
    <submittedName>
        <fullName evidence="2">CRO repressor-like DNA-binding protein</fullName>
    </submittedName>
</protein>
<dbReference type="PROSITE" id="PS50943">
    <property type="entry name" value="HTH_CROC1"/>
    <property type="match status" value="1"/>
</dbReference>
<dbReference type="STRING" id="272562.CA_C3645"/>
<sequence length="73" mass="8419">MREKRCLTPLGITCKKMMVEKSISQAELAKRVGTSSKYLDLIFHGDRTGKKYILRIIRELGIDSENIKENYSL</sequence>
<dbReference type="KEGG" id="cac:CA_C3645"/>
<dbReference type="eggNOG" id="ENOG503366R">
    <property type="taxonomic scope" value="Bacteria"/>
</dbReference>
<dbReference type="SUPFAM" id="SSF47413">
    <property type="entry name" value="lambda repressor-like DNA-binding domains"/>
    <property type="match status" value="1"/>
</dbReference>
<dbReference type="OrthoDB" id="1929329at2"/>
<feature type="domain" description="HTH cro/C1-type" evidence="1">
    <location>
        <begin position="15"/>
        <end position="67"/>
    </location>
</feature>
<organism evidence="2 3">
    <name type="scientific">Clostridium acetobutylicum (strain ATCC 824 / DSM 792 / JCM 1419 / IAM 19013 / LMG 5710 / NBRC 13948 / NRRL B-527 / VKM B-1787 / 2291 / W)</name>
    <dbReference type="NCBI Taxonomy" id="272562"/>
    <lineage>
        <taxon>Bacteria</taxon>
        <taxon>Bacillati</taxon>
        <taxon>Bacillota</taxon>
        <taxon>Clostridia</taxon>
        <taxon>Eubacteriales</taxon>
        <taxon>Clostridiaceae</taxon>
        <taxon>Clostridium</taxon>
    </lineage>
</organism>
<dbReference type="CDD" id="cd00093">
    <property type="entry name" value="HTH_XRE"/>
    <property type="match status" value="1"/>
</dbReference>
<evidence type="ECO:0000313" key="2">
    <source>
        <dbReference type="EMBL" id="AAK81567.1"/>
    </source>
</evidence>
<dbReference type="EMBL" id="AE001437">
    <property type="protein sequence ID" value="AAK81567.1"/>
    <property type="molecule type" value="Genomic_DNA"/>
</dbReference>
<accession>Q97D36</accession>
<reference evidence="2 3" key="1">
    <citation type="journal article" date="2001" name="J. Bacteriol.">
        <title>Genome sequence and comparative analysis of the solvent-producing bacterium Clostridium acetobutylicum.</title>
        <authorList>
            <person name="Nolling J."/>
            <person name="Breton G."/>
            <person name="Omelchenko M.V."/>
            <person name="Makarova K.S."/>
            <person name="Zeng Q."/>
            <person name="Gibson R."/>
            <person name="Lee H.M."/>
            <person name="Dubois J."/>
            <person name="Qiu D."/>
            <person name="Hitti J."/>
            <person name="Wolf Y.I."/>
            <person name="Tatusov R.L."/>
            <person name="Sabathe F."/>
            <person name="Doucette-Stamm L."/>
            <person name="Soucaille P."/>
            <person name="Daly M.J."/>
            <person name="Bennett G.N."/>
            <person name="Koonin E.V."/>
            <person name="Smith D.R."/>
        </authorList>
    </citation>
    <scope>NUCLEOTIDE SEQUENCE [LARGE SCALE GENOMIC DNA]</scope>
    <source>
        <strain evidence="3">ATCC 824 / DSM 792 / JCM 1419 / LMG 5710 / VKM B-1787</strain>
    </source>
</reference>
<dbReference type="HOGENOM" id="CLU_192101_2_0_9"/>
<dbReference type="Gene3D" id="1.10.260.40">
    <property type="entry name" value="lambda repressor-like DNA-binding domains"/>
    <property type="match status" value="1"/>
</dbReference>
<dbReference type="InterPro" id="IPR010982">
    <property type="entry name" value="Lambda_DNA-bd_dom_sf"/>
</dbReference>
<evidence type="ECO:0000313" key="3">
    <source>
        <dbReference type="Proteomes" id="UP000000814"/>
    </source>
</evidence>
<name>Q97D36_CLOAB</name>
<keyword evidence="2" id="KW-0238">DNA-binding</keyword>
<dbReference type="GeneID" id="45000143"/>